<dbReference type="AlphaFoldDB" id="A0A7J6GYP0"/>
<dbReference type="Proteomes" id="UP000525078">
    <property type="component" value="Unassembled WGS sequence"/>
</dbReference>
<gene>
    <name evidence="4" type="ORF">F8388_014777</name>
</gene>
<proteinExistence type="predicted"/>
<keyword evidence="2" id="KW-0812">Transmembrane</keyword>
<name>A0A7J6GYP0_CANSA</name>
<feature type="domain" description="Zinc knuckle CX2CX4HX4C" evidence="3">
    <location>
        <begin position="6"/>
        <end position="33"/>
    </location>
</feature>
<feature type="compositionally biased region" description="Basic and acidic residues" evidence="1">
    <location>
        <begin position="204"/>
        <end position="223"/>
    </location>
</feature>
<organism evidence="4 5">
    <name type="scientific">Cannabis sativa</name>
    <name type="common">Hemp</name>
    <name type="synonym">Marijuana</name>
    <dbReference type="NCBI Taxonomy" id="3483"/>
    <lineage>
        <taxon>Eukaryota</taxon>
        <taxon>Viridiplantae</taxon>
        <taxon>Streptophyta</taxon>
        <taxon>Embryophyta</taxon>
        <taxon>Tracheophyta</taxon>
        <taxon>Spermatophyta</taxon>
        <taxon>Magnoliopsida</taxon>
        <taxon>eudicotyledons</taxon>
        <taxon>Gunneridae</taxon>
        <taxon>Pentapetalae</taxon>
        <taxon>rosids</taxon>
        <taxon>fabids</taxon>
        <taxon>Rosales</taxon>
        <taxon>Cannabaceae</taxon>
        <taxon>Cannabis</taxon>
    </lineage>
</organism>
<evidence type="ECO:0000256" key="2">
    <source>
        <dbReference type="SAM" id="Phobius"/>
    </source>
</evidence>
<dbReference type="Pfam" id="PF14392">
    <property type="entry name" value="zf-CCHC_4"/>
    <property type="match status" value="1"/>
</dbReference>
<accession>A0A7J6GYP0</accession>
<evidence type="ECO:0000256" key="1">
    <source>
        <dbReference type="SAM" id="MobiDB-lite"/>
    </source>
</evidence>
<reference evidence="4 5" key="1">
    <citation type="journal article" date="2020" name="bioRxiv">
        <title>Sequence and annotation of 42 cannabis genomes reveals extensive copy number variation in cannabinoid synthesis and pathogen resistance genes.</title>
        <authorList>
            <person name="Mckernan K.J."/>
            <person name="Helbert Y."/>
            <person name="Kane L.T."/>
            <person name="Ebling H."/>
            <person name="Zhang L."/>
            <person name="Liu B."/>
            <person name="Eaton Z."/>
            <person name="Mclaughlin S."/>
            <person name="Kingan S."/>
            <person name="Baybayan P."/>
            <person name="Concepcion G."/>
            <person name="Jordan M."/>
            <person name="Riva A."/>
            <person name="Barbazuk W."/>
            <person name="Harkins T."/>
        </authorList>
    </citation>
    <scope>NUCLEOTIDE SEQUENCE [LARGE SCALE GENOMIC DNA]</scope>
    <source>
        <strain evidence="5">cv. Jamaican Lion 4</strain>
        <tissue evidence="4">Leaf</tissue>
    </source>
</reference>
<evidence type="ECO:0000259" key="3">
    <source>
        <dbReference type="Pfam" id="PF14392"/>
    </source>
</evidence>
<keyword evidence="2" id="KW-1133">Transmembrane helix</keyword>
<keyword evidence="2" id="KW-0472">Membrane</keyword>
<evidence type="ECO:0000313" key="5">
    <source>
        <dbReference type="Proteomes" id="UP000525078"/>
    </source>
</evidence>
<evidence type="ECO:0000313" key="4">
    <source>
        <dbReference type="EMBL" id="KAF4388094.1"/>
    </source>
</evidence>
<dbReference type="InterPro" id="IPR025836">
    <property type="entry name" value="Zn_knuckle_CX2CX4HX4C"/>
</dbReference>
<feature type="transmembrane region" description="Helical" evidence="2">
    <location>
        <begin position="427"/>
        <end position="443"/>
    </location>
</feature>
<sequence>MDDPGFWAEFKYEYVPTFCFICGVIGHSKRFFSKLFEMPIEEIVKPYGIFMRAQPRRRYNLVGSQWLRDGEESEGAFVGRSNSSSVALGGRSPARPTNVVVGEDRGLGRMARMESPGKVSAPTNKEQTMGIVGKVDFTLNNDTLNMLDELEDGVDSPIMLDTKRRRMVEANVGRTQLDGSNVVDDKAASFNDSVSDCCMTLLTKEDPESISPESEKESKEENLKVSSQKRTFKYIPKSQRGVGQKALTPIEDSITALMISFTLQLRKIDQSLPKGKMQISVSFGKDSKKNKRVITLNKTSPTSVTPKTFKTTKKKVHFKKQKGVTIHQNSDCLKDSFEPDELTEEEQKMFHSDDIPTPSPRVSVFDRLEASTSTPRVSAFERLVFPSAPQSKGTKKQKKVFHIGQLGFGCVILTTLATFLFIGVTPYLGVSCVLFWEILNLAGKESWRFDKILSINQRG</sequence>
<feature type="region of interest" description="Disordered" evidence="1">
    <location>
        <begin position="204"/>
        <end position="225"/>
    </location>
</feature>
<dbReference type="EMBL" id="JAATIP010000036">
    <property type="protein sequence ID" value="KAF4388094.1"/>
    <property type="molecule type" value="Genomic_DNA"/>
</dbReference>
<comment type="caution">
    <text evidence="4">The sequence shown here is derived from an EMBL/GenBank/DDBJ whole genome shotgun (WGS) entry which is preliminary data.</text>
</comment>
<protein>
    <recommendedName>
        <fullName evidence="3">Zinc knuckle CX2CX4HX4C domain-containing protein</fullName>
    </recommendedName>
</protein>